<feature type="domain" description="N-acetylmuramoyl-L-alanine amidase" evidence="5">
    <location>
        <begin position="356"/>
        <end position="496"/>
    </location>
</feature>
<dbReference type="GO" id="GO:0008745">
    <property type="term" value="F:N-acetylmuramoyl-L-alanine amidase activity"/>
    <property type="evidence" value="ECO:0007669"/>
    <property type="project" value="InterPro"/>
</dbReference>
<evidence type="ECO:0000313" key="8">
    <source>
        <dbReference type="Proteomes" id="UP001066276"/>
    </source>
</evidence>
<dbReference type="FunFam" id="3.40.80.10:FF:000001">
    <property type="entry name" value="Peptidoglycan recognition protein 1"/>
    <property type="match status" value="1"/>
</dbReference>
<feature type="signal peptide" evidence="4">
    <location>
        <begin position="1"/>
        <end position="21"/>
    </location>
</feature>
<dbReference type="CDD" id="cd06583">
    <property type="entry name" value="PGRP"/>
    <property type="match status" value="1"/>
</dbReference>
<dbReference type="Proteomes" id="UP001066276">
    <property type="component" value="Chromosome 4_1"/>
</dbReference>
<evidence type="ECO:0000256" key="4">
    <source>
        <dbReference type="SAM" id="SignalP"/>
    </source>
</evidence>
<name>A0AAV7T8V6_PLEWA</name>
<organism evidence="7 8">
    <name type="scientific">Pleurodeles waltl</name>
    <name type="common">Iberian ribbed newt</name>
    <dbReference type="NCBI Taxonomy" id="8319"/>
    <lineage>
        <taxon>Eukaryota</taxon>
        <taxon>Metazoa</taxon>
        <taxon>Chordata</taxon>
        <taxon>Craniata</taxon>
        <taxon>Vertebrata</taxon>
        <taxon>Euteleostomi</taxon>
        <taxon>Amphibia</taxon>
        <taxon>Batrachia</taxon>
        <taxon>Caudata</taxon>
        <taxon>Salamandroidea</taxon>
        <taxon>Salamandridae</taxon>
        <taxon>Pleurodelinae</taxon>
        <taxon>Pleurodeles</taxon>
    </lineage>
</organism>
<feature type="chain" id="PRO_5043586047" evidence="4">
    <location>
        <begin position="22"/>
        <end position="512"/>
    </location>
</feature>
<dbReference type="SUPFAM" id="SSF55846">
    <property type="entry name" value="N-acetylmuramoyl-L-alanine amidase-like"/>
    <property type="match status" value="1"/>
</dbReference>
<evidence type="ECO:0000313" key="7">
    <source>
        <dbReference type="EMBL" id="KAJ1172969.1"/>
    </source>
</evidence>
<evidence type="ECO:0000256" key="1">
    <source>
        <dbReference type="ARBA" id="ARBA00007553"/>
    </source>
</evidence>
<sequence length="512" mass="56640">MVSVAGLLCALLSCVGPWAEANDDSHTFHIKNAIKVIHDLEIGHPAASALNVIEFLRQASDRGTPPTHVELPLSEADFQFVTQLMSHRVETPTEHGVVLGSDGITVAFAPLLAGIEAGLKRHQEVTITSLRNRSSPRAHKPSHPLPSPPEDYVAAETENAASSHSSAHLCNKNQKQLQTVDYLYGAVLDKSLGYAYLQFHFNREQPSLGVDGCWDNVLMPQVFTLTGPPSQLTNAFINGALDGVILGNYLAQEMAPSIKLSLLLKEYYNGQGLAGQARNRSNFRRQNFLTITDIGSLEEQVKNALCMYMAAETQNASQGPAEDSLMPALARRAVQDFRQYLECPAIIPRCMWEAKPYRGTPTLLKTPLAFVYIHHTYEPSQPCRTFAECAADMRSMQRFHQEDRGWDDIGYNFVVGADGYLYEGRGWAWQGAHTKGYNTLGYGVSFIGDYTLQLPPAYALDLVKDHFLQCAVGAGYLLPGYTIYGHRQLVQTTCPGDALFQEIQTWKGFQEV</sequence>
<feature type="region of interest" description="Disordered" evidence="3">
    <location>
        <begin position="128"/>
        <end position="151"/>
    </location>
</feature>
<evidence type="ECO:0000259" key="6">
    <source>
        <dbReference type="SMART" id="SM00701"/>
    </source>
</evidence>
<dbReference type="SMART" id="SM00701">
    <property type="entry name" value="PGRP"/>
    <property type="match status" value="1"/>
</dbReference>
<keyword evidence="2" id="KW-0391">Immunity</keyword>
<proteinExistence type="inferred from homology"/>
<dbReference type="Gene3D" id="3.40.80.10">
    <property type="entry name" value="Peptidoglycan recognition protein-like"/>
    <property type="match status" value="1"/>
</dbReference>
<evidence type="ECO:0000259" key="5">
    <source>
        <dbReference type="SMART" id="SM00644"/>
    </source>
</evidence>
<evidence type="ECO:0000256" key="3">
    <source>
        <dbReference type="SAM" id="MobiDB-lite"/>
    </source>
</evidence>
<keyword evidence="4" id="KW-0732">Signal</keyword>
<comment type="caution">
    <text evidence="7">The sequence shown here is derived from an EMBL/GenBank/DDBJ whole genome shotgun (WGS) entry which is preliminary data.</text>
</comment>
<accession>A0AAV7T8V6</accession>
<gene>
    <name evidence="7" type="ORF">NDU88_004811</name>
</gene>
<dbReference type="SMART" id="SM00644">
    <property type="entry name" value="Ami_2"/>
    <property type="match status" value="1"/>
</dbReference>
<protein>
    <submittedName>
        <fullName evidence="7">Uncharacterized protein</fullName>
    </submittedName>
</protein>
<dbReference type="EMBL" id="JANPWB010000007">
    <property type="protein sequence ID" value="KAJ1172969.1"/>
    <property type="molecule type" value="Genomic_DNA"/>
</dbReference>
<dbReference type="Pfam" id="PF01510">
    <property type="entry name" value="Amidase_2"/>
    <property type="match status" value="1"/>
</dbReference>
<evidence type="ECO:0000256" key="2">
    <source>
        <dbReference type="ARBA" id="ARBA00022859"/>
    </source>
</evidence>
<dbReference type="PANTHER" id="PTHR11022:SF66">
    <property type="entry name" value="N-ACETYLMURAMOYL-L-ALANINE AMIDASE"/>
    <property type="match status" value="1"/>
</dbReference>
<reference evidence="7" key="1">
    <citation type="journal article" date="2022" name="bioRxiv">
        <title>Sequencing and chromosome-scale assembly of the giantPleurodeles waltlgenome.</title>
        <authorList>
            <person name="Brown T."/>
            <person name="Elewa A."/>
            <person name="Iarovenko S."/>
            <person name="Subramanian E."/>
            <person name="Araus A.J."/>
            <person name="Petzold A."/>
            <person name="Susuki M."/>
            <person name="Suzuki K.-i.T."/>
            <person name="Hayashi T."/>
            <person name="Toyoda A."/>
            <person name="Oliveira C."/>
            <person name="Osipova E."/>
            <person name="Leigh N.D."/>
            <person name="Simon A."/>
            <person name="Yun M.H."/>
        </authorList>
    </citation>
    <scope>NUCLEOTIDE SEQUENCE</scope>
    <source>
        <strain evidence="7">20211129_DDA</strain>
        <tissue evidence="7">Liver</tissue>
    </source>
</reference>
<dbReference type="PANTHER" id="PTHR11022">
    <property type="entry name" value="PEPTIDOGLYCAN RECOGNITION PROTEIN"/>
    <property type="match status" value="1"/>
</dbReference>
<dbReference type="InterPro" id="IPR002502">
    <property type="entry name" value="Amidase_domain"/>
</dbReference>
<keyword evidence="8" id="KW-1185">Reference proteome</keyword>
<dbReference type="InterPro" id="IPR036505">
    <property type="entry name" value="Amidase/PGRP_sf"/>
</dbReference>
<dbReference type="InterPro" id="IPR006619">
    <property type="entry name" value="PGRP_domain_met/bac"/>
</dbReference>
<dbReference type="GO" id="GO:0002376">
    <property type="term" value="P:immune system process"/>
    <property type="evidence" value="ECO:0007669"/>
    <property type="project" value="UniProtKB-KW"/>
</dbReference>
<comment type="similarity">
    <text evidence="1">Belongs to the N-acetylmuramoyl-L-alanine amidase 2 family.</text>
</comment>
<dbReference type="GO" id="GO:0009253">
    <property type="term" value="P:peptidoglycan catabolic process"/>
    <property type="evidence" value="ECO:0007669"/>
    <property type="project" value="InterPro"/>
</dbReference>
<dbReference type="InterPro" id="IPR015510">
    <property type="entry name" value="PGRP"/>
</dbReference>
<dbReference type="AlphaFoldDB" id="A0AAV7T8V6"/>
<feature type="domain" description="Peptidoglycan recognition protein family" evidence="6">
    <location>
        <begin position="344"/>
        <end position="490"/>
    </location>
</feature>
<dbReference type="GO" id="GO:0008270">
    <property type="term" value="F:zinc ion binding"/>
    <property type="evidence" value="ECO:0007669"/>
    <property type="project" value="InterPro"/>
</dbReference>